<sequence length="265" mass="29063">MNIVVCIKQVPDTNEVRLDPVTNTLIRDGVPSIINPDDKSGLEVALRLKDENPDIHVTVLSMGPPQAQEALREALAMGADDGILVSDRAFGGADTWATSCTITAALEHLDFDLIICGRQAIDGDTAQVGPQIAEHIGVPQVSYVEELELDDDKKGITVKRQFEDRYHTINIKFPCLITAIAELAEPRYMTIGKVFEAYQKEIRVWGLEDIKDKLDMANIGLKGSPTKVRKSFPKQGKGKGVLLTDLTADEAAQAIVAKLQEKYII</sequence>
<dbReference type="CDD" id="cd01714">
    <property type="entry name" value="ETF_beta"/>
    <property type="match status" value="1"/>
</dbReference>
<proteinExistence type="predicted"/>
<dbReference type="AlphaFoldDB" id="A0A133PSV3"/>
<dbReference type="InterPro" id="IPR012255">
    <property type="entry name" value="ETF_b"/>
</dbReference>
<dbReference type="InterPro" id="IPR014730">
    <property type="entry name" value="ETF_a/b_N"/>
</dbReference>
<dbReference type="InterPro" id="IPR014729">
    <property type="entry name" value="Rossmann-like_a/b/a_fold"/>
</dbReference>
<dbReference type="SUPFAM" id="SSF52402">
    <property type="entry name" value="Adenine nucleotide alpha hydrolases-like"/>
    <property type="match status" value="1"/>
</dbReference>
<evidence type="ECO:0000256" key="1">
    <source>
        <dbReference type="ARBA" id="ARBA00042002"/>
    </source>
</evidence>
<dbReference type="GO" id="GO:0009055">
    <property type="term" value="F:electron transfer activity"/>
    <property type="evidence" value="ECO:0007669"/>
    <property type="project" value="InterPro"/>
</dbReference>
<dbReference type="Pfam" id="PF01012">
    <property type="entry name" value="ETF"/>
    <property type="match status" value="1"/>
</dbReference>
<dbReference type="SMART" id="SM00893">
    <property type="entry name" value="ETF"/>
    <property type="match status" value="1"/>
</dbReference>
<dbReference type="PIRSF" id="PIRSF000090">
    <property type="entry name" value="Beta-ETF"/>
    <property type="match status" value="1"/>
</dbReference>
<dbReference type="RefSeq" id="WP_005957298.1">
    <property type="nucleotide sequence ID" value="NZ_JADNMH010000010.1"/>
</dbReference>
<name>A0A133PSV3_9FIRM</name>
<dbReference type="PATRIC" id="fig|54005.3.peg.18"/>
<dbReference type="Gene3D" id="3.40.50.620">
    <property type="entry name" value="HUPs"/>
    <property type="match status" value="1"/>
</dbReference>
<feature type="domain" description="Electron transfer flavoprotein alpha/beta-subunit N-terminal" evidence="2">
    <location>
        <begin position="22"/>
        <end position="214"/>
    </location>
</feature>
<reference evidence="3 4" key="1">
    <citation type="submission" date="2016-01" db="EMBL/GenBank/DDBJ databases">
        <authorList>
            <person name="Oliw E.H."/>
        </authorList>
    </citation>
    <scope>NUCLEOTIDE SEQUENCE [LARGE SCALE GENOMIC DNA]</scope>
    <source>
        <strain evidence="3 4">CMW7756A</strain>
    </source>
</reference>
<organism evidence="3">
    <name type="scientific">Peptoniphilus harei</name>
    <dbReference type="NCBI Taxonomy" id="54005"/>
    <lineage>
        <taxon>Bacteria</taxon>
        <taxon>Bacillati</taxon>
        <taxon>Bacillota</taxon>
        <taxon>Tissierellia</taxon>
        <taxon>Tissierellales</taxon>
        <taxon>Peptoniphilaceae</taxon>
        <taxon>Peptoniphilus</taxon>
    </lineage>
</organism>
<dbReference type="Proteomes" id="UP000070174">
    <property type="component" value="Unassembled WGS sequence"/>
</dbReference>
<evidence type="ECO:0000259" key="2">
    <source>
        <dbReference type="SMART" id="SM00893"/>
    </source>
</evidence>
<evidence type="ECO:0000313" key="4">
    <source>
        <dbReference type="Proteomes" id="UP000070174"/>
    </source>
</evidence>
<dbReference type="EMBL" id="LRQE01000001">
    <property type="protein sequence ID" value="KXA31889.1"/>
    <property type="molecule type" value="Genomic_DNA"/>
</dbReference>
<evidence type="ECO:0000313" key="3">
    <source>
        <dbReference type="EMBL" id="KXA31889.1"/>
    </source>
</evidence>
<gene>
    <name evidence="3" type="ORF">HMPREF3229_00018</name>
</gene>
<accession>A0A133PSV3</accession>
<dbReference type="PANTHER" id="PTHR21294:SF17">
    <property type="entry name" value="PROTEIN FIXA"/>
    <property type="match status" value="1"/>
</dbReference>
<comment type="caution">
    <text evidence="3">The sequence shown here is derived from an EMBL/GenBank/DDBJ whole genome shotgun (WGS) entry which is preliminary data.</text>
</comment>
<protein>
    <recommendedName>
        <fullName evidence="1">Electron transfer flavoprotein small subunit</fullName>
    </recommendedName>
</protein>
<dbReference type="PANTHER" id="PTHR21294">
    <property type="entry name" value="ELECTRON TRANSFER FLAVOPROTEIN BETA-SUBUNIT"/>
    <property type="match status" value="1"/>
</dbReference>
<dbReference type="InterPro" id="IPR033948">
    <property type="entry name" value="ETF_beta_N"/>
</dbReference>